<gene>
    <name evidence="1" type="ORF">ACFO0C_31480</name>
</gene>
<name>A0ABV8IYU6_9ACTN</name>
<proteinExistence type="predicted"/>
<dbReference type="EMBL" id="JBHSBL010000020">
    <property type="protein sequence ID" value="MFC4069468.1"/>
    <property type="molecule type" value="Genomic_DNA"/>
</dbReference>
<dbReference type="RefSeq" id="WP_378070347.1">
    <property type="nucleotide sequence ID" value="NZ_JBHSBL010000020.1"/>
</dbReference>
<evidence type="ECO:0000313" key="2">
    <source>
        <dbReference type="Proteomes" id="UP001595867"/>
    </source>
</evidence>
<reference evidence="2" key="1">
    <citation type="journal article" date="2019" name="Int. J. Syst. Evol. Microbiol.">
        <title>The Global Catalogue of Microorganisms (GCM) 10K type strain sequencing project: providing services to taxonomists for standard genome sequencing and annotation.</title>
        <authorList>
            <consortium name="The Broad Institute Genomics Platform"/>
            <consortium name="The Broad Institute Genome Sequencing Center for Infectious Disease"/>
            <person name="Wu L."/>
            <person name="Ma J."/>
        </authorList>
    </citation>
    <scope>NUCLEOTIDE SEQUENCE [LARGE SCALE GENOMIC DNA]</scope>
    <source>
        <strain evidence="2">TBRC 5832</strain>
    </source>
</reference>
<protein>
    <submittedName>
        <fullName evidence="1">Uncharacterized protein</fullName>
    </submittedName>
</protein>
<accession>A0ABV8IYU6</accession>
<evidence type="ECO:0000313" key="1">
    <source>
        <dbReference type="EMBL" id="MFC4069468.1"/>
    </source>
</evidence>
<keyword evidence="2" id="KW-1185">Reference proteome</keyword>
<sequence>MKVNAASPSDYDSSAAYGRLQSARAKLVRDQIPTAAAPAVVTADRAAVVHAEGEVARIEAARATAVANFQRSGRFLDVYA</sequence>
<organism evidence="1 2">
    <name type="scientific">Actinoplanes subglobosus</name>
    <dbReference type="NCBI Taxonomy" id="1547892"/>
    <lineage>
        <taxon>Bacteria</taxon>
        <taxon>Bacillati</taxon>
        <taxon>Actinomycetota</taxon>
        <taxon>Actinomycetes</taxon>
        <taxon>Micromonosporales</taxon>
        <taxon>Micromonosporaceae</taxon>
        <taxon>Actinoplanes</taxon>
    </lineage>
</organism>
<dbReference type="Proteomes" id="UP001595867">
    <property type="component" value="Unassembled WGS sequence"/>
</dbReference>
<comment type="caution">
    <text evidence="1">The sequence shown here is derived from an EMBL/GenBank/DDBJ whole genome shotgun (WGS) entry which is preliminary data.</text>
</comment>